<dbReference type="EMBL" id="JACYXI010000001">
    <property type="protein sequence ID" value="MBD8890599.1"/>
    <property type="molecule type" value="Genomic_DNA"/>
</dbReference>
<dbReference type="InterPro" id="IPR004090">
    <property type="entry name" value="Chemotax_Me-accpt_rcpt"/>
</dbReference>
<dbReference type="Pfam" id="PF00672">
    <property type="entry name" value="HAMP"/>
    <property type="match status" value="1"/>
</dbReference>
<gene>
    <name evidence="7" type="ORF">IG616_03510</name>
</gene>
<dbReference type="SMART" id="SM00304">
    <property type="entry name" value="HAMP"/>
    <property type="match status" value="1"/>
</dbReference>
<feature type="coiled-coil region" evidence="4">
    <location>
        <begin position="201"/>
        <end position="235"/>
    </location>
</feature>
<evidence type="ECO:0000313" key="7">
    <source>
        <dbReference type="EMBL" id="MBD8890599.1"/>
    </source>
</evidence>
<name>A0ABR9CIF6_9HYPH</name>
<dbReference type="PROSITE" id="PS50885">
    <property type="entry name" value="HAMP"/>
    <property type="match status" value="1"/>
</dbReference>
<dbReference type="PROSITE" id="PS50111">
    <property type="entry name" value="CHEMOTAXIS_TRANSDUC_2"/>
    <property type="match status" value="1"/>
</dbReference>
<dbReference type="PANTHER" id="PTHR32089:SF112">
    <property type="entry name" value="LYSOZYME-LIKE PROTEIN-RELATED"/>
    <property type="match status" value="1"/>
</dbReference>
<dbReference type="Gene3D" id="1.10.287.950">
    <property type="entry name" value="Methyl-accepting chemotaxis protein"/>
    <property type="match status" value="1"/>
</dbReference>
<accession>A0ABR9CIF6</accession>
<dbReference type="CDD" id="cd06225">
    <property type="entry name" value="HAMP"/>
    <property type="match status" value="1"/>
</dbReference>
<evidence type="ECO:0000256" key="1">
    <source>
        <dbReference type="ARBA" id="ARBA00023224"/>
    </source>
</evidence>
<reference evidence="8" key="1">
    <citation type="submission" date="2020-09" db="EMBL/GenBank/DDBJ databases">
        <title>The genome sequence of strain Labrenzia suaedae 4C16A.</title>
        <authorList>
            <person name="Liu Y."/>
        </authorList>
    </citation>
    <scope>NUCLEOTIDE SEQUENCE [LARGE SCALE GENOMIC DNA]</scope>
    <source>
        <strain evidence="8">4C16A</strain>
    </source>
</reference>
<dbReference type="SUPFAM" id="SSF58104">
    <property type="entry name" value="Methyl-accepting chemotaxis protein (MCP) signaling domain"/>
    <property type="match status" value="1"/>
</dbReference>
<proteinExistence type="inferred from homology"/>
<dbReference type="PANTHER" id="PTHR32089">
    <property type="entry name" value="METHYL-ACCEPTING CHEMOTAXIS PROTEIN MCPB"/>
    <property type="match status" value="1"/>
</dbReference>
<organism evidence="7 8">
    <name type="scientific">Roseibium litorale</name>
    <dbReference type="NCBI Taxonomy" id="2803841"/>
    <lineage>
        <taxon>Bacteria</taxon>
        <taxon>Pseudomonadati</taxon>
        <taxon>Pseudomonadota</taxon>
        <taxon>Alphaproteobacteria</taxon>
        <taxon>Hyphomicrobiales</taxon>
        <taxon>Stappiaceae</taxon>
        <taxon>Roseibium</taxon>
    </lineage>
</organism>
<keyword evidence="8" id="KW-1185">Reference proteome</keyword>
<evidence type="ECO:0000256" key="4">
    <source>
        <dbReference type="SAM" id="Coils"/>
    </source>
</evidence>
<dbReference type="Proteomes" id="UP000632063">
    <property type="component" value="Unassembled WGS sequence"/>
</dbReference>
<dbReference type="Gene3D" id="6.10.340.10">
    <property type="match status" value="1"/>
</dbReference>
<dbReference type="PRINTS" id="PR00260">
    <property type="entry name" value="CHEMTRNSDUCR"/>
</dbReference>
<evidence type="ECO:0000256" key="2">
    <source>
        <dbReference type="ARBA" id="ARBA00029447"/>
    </source>
</evidence>
<evidence type="ECO:0000259" key="5">
    <source>
        <dbReference type="PROSITE" id="PS50111"/>
    </source>
</evidence>
<dbReference type="SMART" id="SM00283">
    <property type="entry name" value="MA"/>
    <property type="match status" value="1"/>
</dbReference>
<dbReference type="Pfam" id="PF00015">
    <property type="entry name" value="MCPsignal"/>
    <property type="match status" value="1"/>
</dbReference>
<dbReference type="InterPro" id="IPR003660">
    <property type="entry name" value="HAMP_dom"/>
</dbReference>
<feature type="domain" description="HAMP" evidence="6">
    <location>
        <begin position="161"/>
        <end position="213"/>
    </location>
</feature>
<comment type="caution">
    <text evidence="7">The sequence shown here is derived from an EMBL/GenBank/DDBJ whole genome shotgun (WGS) entry which is preliminary data.</text>
</comment>
<evidence type="ECO:0000313" key="8">
    <source>
        <dbReference type="Proteomes" id="UP000632063"/>
    </source>
</evidence>
<evidence type="ECO:0000256" key="3">
    <source>
        <dbReference type="PROSITE-ProRule" id="PRU00284"/>
    </source>
</evidence>
<sequence length="510" mass="54762">MLRLSQVPVETDTARLRSLEDRIVTLTEKVKDDLKASEAIAMEAVRHSKTPEEETEFQRTLQRIKSIETDYITFEEHVRSIISKIDAGEASTAADLAETIIEEEKRFANSLLEMTAELEDFTAKAAMAAEEHEKSGTSRMIAISGLSILIGAAGAWLFASLKISRPLQSVANALGRLTAGDMSIDLDIRSTDEIGQVADAYEKFKITLIEIERLRQEAIEEEHRIEQEKREATLRLANELERTVKSVSDSVADAVRDLEQTAAGIAANSVQTSDRANTVAAAAEQSSVSIQSVAGAAEELSTSIQEISRQVIEALAITNTTSNQARASTETVENLTSAAQRIDDVVSLINDIAGQTNLLALNATIEAARAGEAGRGFAVVASEVKALATQTAKATEDIRSQVEELQNGSTYTRNAMIKVMEAVSQMDQQIAGISAAVEEQTAVTSEISRNVTEVASGSSNISENIKDVSMGANAASAASEELRATVASLASQSDLLNEKLDTFLLSIRAA</sequence>
<evidence type="ECO:0000259" key="6">
    <source>
        <dbReference type="PROSITE" id="PS50885"/>
    </source>
</evidence>
<protein>
    <submittedName>
        <fullName evidence="7">HAMP domain-containing protein</fullName>
    </submittedName>
</protein>
<comment type="similarity">
    <text evidence="2">Belongs to the methyl-accepting chemotaxis (MCP) protein family.</text>
</comment>
<keyword evidence="1 3" id="KW-0807">Transducer</keyword>
<reference evidence="7 8" key="2">
    <citation type="journal article" date="2021" name="Int. J. Syst. Evol. Microbiol.">
        <title>Roseibium litorale sp. nov., isolated from a tidal flat sediment and proposal for the reclassification of Labrenzia polysiphoniae as Roseibium polysiphoniae comb. nov.</title>
        <authorList>
            <person name="Liu Y."/>
            <person name="Pei T."/>
            <person name="Du J."/>
            <person name="Chao M."/>
            <person name="Deng M.R."/>
            <person name="Zhu H."/>
        </authorList>
    </citation>
    <scope>NUCLEOTIDE SEQUENCE [LARGE SCALE GENOMIC DNA]</scope>
    <source>
        <strain evidence="7 8">4C16A</strain>
    </source>
</reference>
<keyword evidence="4" id="KW-0175">Coiled coil</keyword>
<feature type="domain" description="Methyl-accepting transducer" evidence="5">
    <location>
        <begin position="247"/>
        <end position="490"/>
    </location>
</feature>
<dbReference type="InterPro" id="IPR004089">
    <property type="entry name" value="MCPsignal_dom"/>
</dbReference>